<dbReference type="EMBL" id="JAHQIW010007486">
    <property type="protein sequence ID" value="KAJ1374773.1"/>
    <property type="molecule type" value="Genomic_DNA"/>
</dbReference>
<accession>A0AAD5RE34</accession>
<gene>
    <name evidence="1" type="ORF">KIN20_037538</name>
</gene>
<evidence type="ECO:0000313" key="2">
    <source>
        <dbReference type="Proteomes" id="UP001196413"/>
    </source>
</evidence>
<proteinExistence type="predicted"/>
<sequence length="74" mass="8323">MARNAREGRSGPKFTKKKRKFSKAVMIRDECTQQGSNTILYPGERSNDAESLEFCMDGNTDDATSFVQQTTLLD</sequence>
<reference evidence="1" key="1">
    <citation type="submission" date="2021-06" db="EMBL/GenBank/DDBJ databases">
        <title>Parelaphostrongylus tenuis whole genome reference sequence.</title>
        <authorList>
            <person name="Garwood T.J."/>
            <person name="Larsen P.A."/>
            <person name="Fountain-Jones N.M."/>
            <person name="Garbe J.R."/>
            <person name="Macchietto M.G."/>
            <person name="Kania S.A."/>
            <person name="Gerhold R.W."/>
            <person name="Richards J.E."/>
            <person name="Wolf T.M."/>
        </authorList>
    </citation>
    <scope>NUCLEOTIDE SEQUENCE</scope>
    <source>
        <strain evidence="1">MNPRO001-30</strain>
        <tissue evidence="1">Meninges</tissue>
    </source>
</reference>
<dbReference type="Proteomes" id="UP001196413">
    <property type="component" value="Unassembled WGS sequence"/>
</dbReference>
<comment type="caution">
    <text evidence="1">The sequence shown here is derived from an EMBL/GenBank/DDBJ whole genome shotgun (WGS) entry which is preliminary data.</text>
</comment>
<protein>
    <submittedName>
        <fullName evidence="1">Uncharacterized protein</fullName>
    </submittedName>
</protein>
<organism evidence="1 2">
    <name type="scientific">Parelaphostrongylus tenuis</name>
    <name type="common">Meningeal worm</name>
    <dbReference type="NCBI Taxonomy" id="148309"/>
    <lineage>
        <taxon>Eukaryota</taxon>
        <taxon>Metazoa</taxon>
        <taxon>Ecdysozoa</taxon>
        <taxon>Nematoda</taxon>
        <taxon>Chromadorea</taxon>
        <taxon>Rhabditida</taxon>
        <taxon>Rhabditina</taxon>
        <taxon>Rhabditomorpha</taxon>
        <taxon>Strongyloidea</taxon>
        <taxon>Metastrongylidae</taxon>
        <taxon>Parelaphostrongylus</taxon>
    </lineage>
</organism>
<evidence type="ECO:0000313" key="1">
    <source>
        <dbReference type="EMBL" id="KAJ1374773.1"/>
    </source>
</evidence>
<name>A0AAD5RE34_PARTN</name>
<keyword evidence="2" id="KW-1185">Reference proteome</keyword>
<dbReference type="AlphaFoldDB" id="A0AAD5RE34"/>